<dbReference type="InterPro" id="IPR035490">
    <property type="entry name" value="GlmS/FrlB_SIS"/>
</dbReference>
<organism evidence="3 4">
    <name type="scientific">Gibbsiella quercinecans</name>
    <dbReference type="NCBI Taxonomy" id="929813"/>
    <lineage>
        <taxon>Bacteria</taxon>
        <taxon>Pseudomonadati</taxon>
        <taxon>Pseudomonadota</taxon>
        <taxon>Gammaproteobacteria</taxon>
        <taxon>Enterobacterales</taxon>
        <taxon>Yersiniaceae</taxon>
        <taxon>Gibbsiella</taxon>
    </lineage>
</organism>
<proteinExistence type="predicted"/>
<feature type="domain" description="SIS" evidence="2">
    <location>
        <begin position="6"/>
        <end position="174"/>
    </location>
</feature>
<keyword evidence="4" id="KW-1185">Reference proteome</keyword>
<keyword evidence="1" id="KW-0472">Membrane</keyword>
<dbReference type="GO" id="GO:0006487">
    <property type="term" value="P:protein N-linked glycosylation"/>
    <property type="evidence" value="ECO:0007669"/>
    <property type="project" value="TreeGrafter"/>
</dbReference>
<dbReference type="GO" id="GO:0097367">
    <property type="term" value="F:carbohydrate derivative binding"/>
    <property type="evidence" value="ECO:0007669"/>
    <property type="project" value="InterPro"/>
</dbReference>
<name>A0A250B7A9_9GAMM</name>
<dbReference type="GO" id="GO:0006002">
    <property type="term" value="P:fructose 6-phosphate metabolic process"/>
    <property type="evidence" value="ECO:0007669"/>
    <property type="project" value="TreeGrafter"/>
</dbReference>
<gene>
    <name evidence="3" type="ORF">AWC35_23955</name>
</gene>
<dbReference type="InterPro" id="IPR024713">
    <property type="entry name" value="Fructosamine_deglycase_FrlB"/>
</dbReference>
<sequence length="322" mass="35532">MNTRKIIESVVQARQGKIQHVYLIACGGSLVDMYPAKYFLDSESATLYSGIMTANEFVQVPPKALGAHSLVIVCSHGGNTPESVAAAALAQQHGAQTVTLTHNPHSQLAEHADHNMLYTWGDHADAQENPATLMLGLCVELLQQTEGYAHYADFQQALAQLEPVIAAACRQVQPRCAAFAERYQRESLFYILSSGASFGMAYGAAICSLMEMQRLHAAAIHSGEFFHGPFEVTDVQTPHILLMNTGRTRALDQRVSDFLGQYAEKVEIIDAQELGLDALPASVQEFFNPVLFYRVICEYRASLAAIRQHPLETRRYMGKVPY</sequence>
<dbReference type="OrthoDB" id="9782098at2"/>
<dbReference type="Proteomes" id="UP000217182">
    <property type="component" value="Chromosome"/>
</dbReference>
<evidence type="ECO:0000256" key="1">
    <source>
        <dbReference type="SAM" id="Phobius"/>
    </source>
</evidence>
<dbReference type="GO" id="GO:0004360">
    <property type="term" value="F:glutamine-fructose-6-phosphate transaminase (isomerizing) activity"/>
    <property type="evidence" value="ECO:0007669"/>
    <property type="project" value="TreeGrafter"/>
</dbReference>
<dbReference type="PROSITE" id="PS51464">
    <property type="entry name" value="SIS"/>
    <property type="match status" value="1"/>
</dbReference>
<keyword evidence="1" id="KW-0812">Transmembrane</keyword>
<dbReference type="CDD" id="cd05710">
    <property type="entry name" value="SIS_1"/>
    <property type="match status" value="1"/>
</dbReference>
<evidence type="ECO:0000313" key="3">
    <source>
        <dbReference type="EMBL" id="ATA22138.1"/>
    </source>
</evidence>
<accession>A0A250B7A9</accession>
<dbReference type="SUPFAM" id="SSF53697">
    <property type="entry name" value="SIS domain"/>
    <property type="match status" value="1"/>
</dbReference>
<reference evidence="3 4" key="1">
    <citation type="submission" date="2016-01" db="EMBL/GenBank/DDBJ databases">
        <authorList>
            <person name="Oliw E.H."/>
        </authorList>
    </citation>
    <scope>NUCLEOTIDE SEQUENCE [LARGE SCALE GENOMIC DNA]</scope>
    <source>
        <strain evidence="3 4">FRB97</strain>
    </source>
</reference>
<protein>
    <submittedName>
        <fullName evidence="3">Phosphosugar isomerase</fullName>
    </submittedName>
</protein>
<keyword evidence="1" id="KW-1133">Transmembrane helix</keyword>
<dbReference type="Gene3D" id="3.40.50.10490">
    <property type="entry name" value="Glucose-6-phosphate isomerase like protein, domain 1"/>
    <property type="match status" value="1"/>
</dbReference>
<dbReference type="Gene3D" id="3.40.50.12570">
    <property type="match status" value="1"/>
</dbReference>
<dbReference type="Gene3D" id="1.10.10.2240">
    <property type="match status" value="1"/>
</dbReference>
<dbReference type="PIRSF" id="PIRSF009290">
    <property type="entry name" value="FrlB"/>
    <property type="match status" value="1"/>
</dbReference>
<dbReference type="InterPro" id="IPR001347">
    <property type="entry name" value="SIS_dom"/>
</dbReference>
<dbReference type="InterPro" id="IPR035488">
    <property type="entry name" value="FrlB_SIS"/>
</dbReference>
<evidence type="ECO:0000313" key="4">
    <source>
        <dbReference type="Proteomes" id="UP000217182"/>
    </source>
</evidence>
<keyword evidence="3" id="KW-0413">Isomerase</keyword>
<dbReference type="GO" id="GO:0016853">
    <property type="term" value="F:isomerase activity"/>
    <property type="evidence" value="ECO:0007669"/>
    <property type="project" value="UniProtKB-KW"/>
</dbReference>
<dbReference type="CDD" id="cd05009">
    <property type="entry name" value="SIS_GlmS_GlmD_2"/>
    <property type="match status" value="1"/>
</dbReference>
<dbReference type="Pfam" id="PF01380">
    <property type="entry name" value="SIS"/>
    <property type="match status" value="1"/>
</dbReference>
<dbReference type="PANTHER" id="PTHR10937:SF14">
    <property type="entry name" value="FRUCTOSELYSINE 6-PHOSPHATE DEGLYCASE"/>
    <property type="match status" value="1"/>
</dbReference>
<evidence type="ECO:0000259" key="2">
    <source>
        <dbReference type="PROSITE" id="PS51464"/>
    </source>
</evidence>
<dbReference type="RefSeq" id="WP_095848730.1">
    <property type="nucleotide sequence ID" value="NZ_CP014136.1"/>
</dbReference>
<feature type="transmembrane region" description="Helical" evidence="1">
    <location>
        <begin position="188"/>
        <end position="210"/>
    </location>
</feature>
<dbReference type="EMBL" id="CP014136">
    <property type="protein sequence ID" value="ATA22138.1"/>
    <property type="molecule type" value="Genomic_DNA"/>
</dbReference>
<dbReference type="AlphaFoldDB" id="A0A250B7A9"/>
<dbReference type="KEGG" id="gqu:AWC35_23955"/>
<dbReference type="GO" id="GO:0006047">
    <property type="term" value="P:UDP-N-acetylglucosamine metabolic process"/>
    <property type="evidence" value="ECO:0007669"/>
    <property type="project" value="TreeGrafter"/>
</dbReference>
<dbReference type="InterPro" id="IPR046348">
    <property type="entry name" value="SIS_dom_sf"/>
</dbReference>
<dbReference type="PANTHER" id="PTHR10937">
    <property type="entry name" value="GLUCOSAMINE--FRUCTOSE-6-PHOSPHATE AMINOTRANSFERASE, ISOMERIZING"/>
    <property type="match status" value="1"/>
</dbReference>